<name>A0A6J6Q864_9ZZZZ</name>
<organism evidence="2">
    <name type="scientific">freshwater metagenome</name>
    <dbReference type="NCBI Taxonomy" id="449393"/>
    <lineage>
        <taxon>unclassified sequences</taxon>
        <taxon>metagenomes</taxon>
        <taxon>ecological metagenomes</taxon>
    </lineage>
</organism>
<proteinExistence type="predicted"/>
<evidence type="ECO:0000313" key="2">
    <source>
        <dbReference type="EMBL" id="CAB4706986.1"/>
    </source>
</evidence>
<feature type="compositionally biased region" description="Low complexity" evidence="1">
    <location>
        <begin position="23"/>
        <end position="45"/>
    </location>
</feature>
<feature type="region of interest" description="Disordered" evidence="1">
    <location>
        <begin position="1"/>
        <end position="45"/>
    </location>
</feature>
<feature type="compositionally biased region" description="Polar residues" evidence="1">
    <location>
        <begin position="12"/>
        <end position="22"/>
    </location>
</feature>
<protein>
    <submittedName>
        <fullName evidence="2">Unannotated protein</fullName>
    </submittedName>
</protein>
<dbReference type="EMBL" id="CAEZYC010000028">
    <property type="protein sequence ID" value="CAB4706986.1"/>
    <property type="molecule type" value="Genomic_DNA"/>
</dbReference>
<reference evidence="2" key="1">
    <citation type="submission" date="2020-05" db="EMBL/GenBank/DDBJ databases">
        <authorList>
            <person name="Chiriac C."/>
            <person name="Salcher M."/>
            <person name="Ghai R."/>
            <person name="Kavagutti S V."/>
        </authorList>
    </citation>
    <scope>NUCLEOTIDE SEQUENCE</scope>
</reference>
<evidence type="ECO:0000256" key="1">
    <source>
        <dbReference type="SAM" id="MobiDB-lite"/>
    </source>
</evidence>
<dbReference type="AlphaFoldDB" id="A0A6J6Q864"/>
<accession>A0A6J6Q864</accession>
<sequence>MSSGVKAKSRANDSPESLATVQPSRGTSVTTTSSGPTSKVSPPTTTAALPDFRSVTNCLASAAAIAAAIAGVLLPNLAPKVLKLALRLTSTNSAVPDKLSRFNTFTSSRICACNPSGKLSQPAAATRARCSGCLVLTPEVARADLPSSTKRRVNST</sequence>
<gene>
    <name evidence="2" type="ORF">UFOPK2648_00650</name>
</gene>